<sequence>MPLLPSESSYGPPQPVGRPAPFASQPSVNGQQYVAPMHEVPGPYGGRLNPHGGQPAQRPTSAPTPSVGGSDGRGLFTGRRVALIGAVLAALLVISGGVWFAVGGGDTNTPEAKPSQNAEPSGSASAGQGPGGAASGARNENLNAGRKPGEAKVNWLLRNDVDLPGRGADVYGPWVVGDIVVVGVYKTVSAYSTADGTRKWALTLPTGLCAAPVAPADNGTIVIGVNDKPGEREKCTGLQQIDLRNGQAGWERPIPKDSNQPLPSDITLTISGSTVVAAGGRQSFAFSLADGKQLWGSRPPGTCQPDAFAGGRRLIAAAGCSTSDPNQVQEELSEVDPVTGRVKWAYRLDLHWRVEKVYSVSPLVFSAFRHDDSNVKKRAVLALTDAGKLRSRIQVGDDTYEPMCTGSFAAKADGVEDCTGVAADTNTLYMATDTSASRTANAVVAFDLDTGRPKWRAAAPTGRTMTPLHLGDGGNVLLYVAASTDRGGAVATLAPTGGTPKVLLQHPASTAQIESTFWKARFVYAHGVFYLANSFVASAITDAEEKTKKIVMAFGK</sequence>
<evidence type="ECO:0000256" key="1">
    <source>
        <dbReference type="SAM" id="MobiDB-lite"/>
    </source>
</evidence>
<proteinExistence type="predicted"/>
<reference evidence="4 5" key="1">
    <citation type="submission" date="2020-08" db="EMBL/GenBank/DDBJ databases">
        <title>Genomic Encyclopedia of Type Strains, Phase IV (KMG-IV): sequencing the most valuable type-strain genomes for metagenomic binning, comparative biology and taxonomic classification.</title>
        <authorList>
            <person name="Goeker M."/>
        </authorList>
    </citation>
    <scope>NUCLEOTIDE SEQUENCE [LARGE SCALE GENOMIC DNA]</scope>
    <source>
        <strain evidence="4 5">DSM 40141</strain>
    </source>
</reference>
<keyword evidence="5" id="KW-1185">Reference proteome</keyword>
<dbReference type="PANTHER" id="PTHR34512:SF30">
    <property type="entry name" value="OUTER MEMBRANE PROTEIN ASSEMBLY FACTOR BAMB"/>
    <property type="match status" value="1"/>
</dbReference>
<keyword evidence="2" id="KW-1133">Transmembrane helix</keyword>
<dbReference type="InterPro" id="IPR002372">
    <property type="entry name" value="PQQ_rpt_dom"/>
</dbReference>
<dbReference type="Gene3D" id="2.130.10.10">
    <property type="entry name" value="YVTN repeat-like/Quinoprotein amine dehydrogenase"/>
    <property type="match status" value="1"/>
</dbReference>
<feature type="domain" description="Pyrrolo-quinoline quinone repeat" evidence="3">
    <location>
        <begin position="160"/>
        <end position="346"/>
    </location>
</feature>
<evidence type="ECO:0000256" key="2">
    <source>
        <dbReference type="SAM" id="Phobius"/>
    </source>
</evidence>
<feature type="region of interest" description="Disordered" evidence="1">
    <location>
        <begin position="1"/>
        <end position="71"/>
    </location>
</feature>
<name>A0A7X0LRT0_9ACTN</name>
<dbReference type="AlphaFoldDB" id="A0A7X0LRT0"/>
<evidence type="ECO:0000313" key="5">
    <source>
        <dbReference type="Proteomes" id="UP000540423"/>
    </source>
</evidence>
<comment type="caution">
    <text evidence="4">The sequence shown here is derived from an EMBL/GenBank/DDBJ whole genome shotgun (WGS) entry which is preliminary data.</text>
</comment>
<accession>A0A7X0LRT0</accession>
<dbReference type="Proteomes" id="UP000540423">
    <property type="component" value="Unassembled WGS sequence"/>
</dbReference>
<keyword evidence="2" id="KW-0472">Membrane</keyword>
<dbReference type="InterPro" id="IPR011047">
    <property type="entry name" value="Quinoprotein_ADH-like_sf"/>
</dbReference>
<dbReference type="SUPFAM" id="SSF50998">
    <property type="entry name" value="Quinoprotein alcohol dehydrogenase-like"/>
    <property type="match status" value="1"/>
</dbReference>
<dbReference type="Pfam" id="PF13360">
    <property type="entry name" value="PQQ_2"/>
    <property type="match status" value="1"/>
</dbReference>
<feature type="region of interest" description="Disordered" evidence="1">
    <location>
        <begin position="109"/>
        <end position="146"/>
    </location>
</feature>
<dbReference type="RefSeq" id="WP_229923482.1">
    <property type="nucleotide sequence ID" value="NZ_BNBN01000006.1"/>
</dbReference>
<protein>
    <submittedName>
        <fullName evidence="4">Outer membrane protein assembly factor BamB</fullName>
    </submittedName>
</protein>
<organism evidence="4 5">
    <name type="scientific">Streptomyces candidus</name>
    <dbReference type="NCBI Taxonomy" id="67283"/>
    <lineage>
        <taxon>Bacteria</taxon>
        <taxon>Bacillati</taxon>
        <taxon>Actinomycetota</taxon>
        <taxon>Actinomycetes</taxon>
        <taxon>Kitasatosporales</taxon>
        <taxon>Streptomycetaceae</taxon>
        <taxon>Streptomyces</taxon>
    </lineage>
</organism>
<keyword evidence="2" id="KW-0812">Transmembrane</keyword>
<feature type="compositionally biased region" description="Low complexity" evidence="1">
    <location>
        <begin position="118"/>
        <end position="127"/>
    </location>
</feature>
<dbReference type="InterPro" id="IPR015943">
    <property type="entry name" value="WD40/YVTN_repeat-like_dom_sf"/>
</dbReference>
<feature type="compositionally biased region" description="Polar residues" evidence="1">
    <location>
        <begin position="1"/>
        <end position="11"/>
    </location>
</feature>
<evidence type="ECO:0000259" key="3">
    <source>
        <dbReference type="Pfam" id="PF13360"/>
    </source>
</evidence>
<gene>
    <name evidence="4" type="ORF">HNQ79_004977</name>
</gene>
<feature type="transmembrane region" description="Helical" evidence="2">
    <location>
        <begin position="81"/>
        <end position="102"/>
    </location>
</feature>
<evidence type="ECO:0000313" key="4">
    <source>
        <dbReference type="EMBL" id="MBB6438465.1"/>
    </source>
</evidence>
<dbReference type="EMBL" id="JACHEM010000014">
    <property type="protein sequence ID" value="MBB6438465.1"/>
    <property type="molecule type" value="Genomic_DNA"/>
</dbReference>
<dbReference type="PANTHER" id="PTHR34512">
    <property type="entry name" value="CELL SURFACE PROTEIN"/>
    <property type="match status" value="1"/>
</dbReference>